<dbReference type="AlphaFoldDB" id="A0A1F7JIJ9"/>
<dbReference type="EMBL" id="MGAV01000003">
    <property type="protein sequence ID" value="OGK55439.1"/>
    <property type="molecule type" value="Genomic_DNA"/>
</dbReference>
<proteinExistence type="predicted"/>
<name>A0A1F7JIJ9_9BACT</name>
<reference evidence="1 2" key="1">
    <citation type="journal article" date="2016" name="Nat. Commun.">
        <title>Thousands of microbial genomes shed light on interconnected biogeochemical processes in an aquifer system.</title>
        <authorList>
            <person name="Anantharaman K."/>
            <person name="Brown C.T."/>
            <person name="Hug L.A."/>
            <person name="Sharon I."/>
            <person name="Castelle C.J."/>
            <person name="Probst A.J."/>
            <person name="Thomas B.C."/>
            <person name="Singh A."/>
            <person name="Wilkins M.J."/>
            <person name="Karaoz U."/>
            <person name="Brodie E.L."/>
            <person name="Williams K.H."/>
            <person name="Hubbard S.S."/>
            <person name="Banfield J.F."/>
        </authorList>
    </citation>
    <scope>NUCLEOTIDE SEQUENCE [LARGE SCALE GENOMIC DNA]</scope>
</reference>
<protein>
    <submittedName>
        <fullName evidence="1">Uncharacterized protein</fullName>
    </submittedName>
</protein>
<sequence length="184" mass="20976">MPIETIRKGVGHLREFREIRRKHEFVISITHQLKDAGKMTEFARFKATRKTDRILDESDPENYHTEAYYYSQLPIAGDKEESDALVNLTAGVERHLKAAKDDYDGLRDLYLIAFPVQRGAPLDLQICGLYRSNGDVNLGDPTQQDILYIDNGRWVADKPFALTQDQLNFTGTDIIGCDLSFLPI</sequence>
<organism evidence="1 2">
    <name type="scientific">Candidatus Roizmanbacteria bacterium RIFCSPLOWO2_02_FULL_36_11</name>
    <dbReference type="NCBI Taxonomy" id="1802071"/>
    <lineage>
        <taxon>Bacteria</taxon>
        <taxon>Candidatus Roizmaniibacteriota</taxon>
    </lineage>
</organism>
<accession>A0A1F7JIJ9</accession>
<comment type="caution">
    <text evidence="1">The sequence shown here is derived from an EMBL/GenBank/DDBJ whole genome shotgun (WGS) entry which is preliminary data.</text>
</comment>
<evidence type="ECO:0000313" key="1">
    <source>
        <dbReference type="EMBL" id="OGK55439.1"/>
    </source>
</evidence>
<gene>
    <name evidence="1" type="ORF">A3H78_01095</name>
</gene>
<dbReference type="Proteomes" id="UP000177418">
    <property type="component" value="Unassembled WGS sequence"/>
</dbReference>
<evidence type="ECO:0000313" key="2">
    <source>
        <dbReference type="Proteomes" id="UP000177418"/>
    </source>
</evidence>